<name>A0ABS8UBT4_9GAMM</name>
<dbReference type="EMBL" id="JAJQKU010000002">
    <property type="protein sequence ID" value="MCD9096699.1"/>
    <property type="molecule type" value="Genomic_DNA"/>
</dbReference>
<sequence>MSAYTFALTGDCLLSKTIVVDAADAAEALATFASMSAEAINALPWYAGALNVDEYVSVESTEDDAEDIDELDESVREVIEAQFG</sequence>
<evidence type="ECO:0000313" key="2">
    <source>
        <dbReference type="Proteomes" id="UP001430360"/>
    </source>
</evidence>
<reference evidence="1" key="2">
    <citation type="journal article" date="2022" name="Syst. Appl. Microbiol.">
        <title>Physiological and genomic characterisation of Luteimonas fraxinea sp. nov., a bacterial species associated with trees tolerant to ash dieback.</title>
        <authorList>
            <person name="Ulrich K."/>
            <person name="Becker R."/>
            <person name="Behrendt U."/>
            <person name="Kube M."/>
            <person name="Schneck V."/>
            <person name="Ulrich A."/>
        </authorList>
    </citation>
    <scope>NUCLEOTIDE SEQUENCE</scope>
    <source>
        <strain evidence="1">A1P009</strain>
    </source>
</reference>
<organism evidence="1 2">
    <name type="scientific">Luteimonas fraxinea</name>
    <dbReference type="NCBI Taxonomy" id="2901869"/>
    <lineage>
        <taxon>Bacteria</taxon>
        <taxon>Pseudomonadati</taxon>
        <taxon>Pseudomonadota</taxon>
        <taxon>Gammaproteobacteria</taxon>
        <taxon>Lysobacterales</taxon>
        <taxon>Lysobacteraceae</taxon>
        <taxon>Luteimonas</taxon>
    </lineage>
</organism>
<gene>
    <name evidence="1" type="ORF">LTT95_07055</name>
</gene>
<keyword evidence="2" id="KW-1185">Reference proteome</keyword>
<dbReference type="RefSeq" id="WP_232135556.1">
    <property type="nucleotide sequence ID" value="NZ_JAJQKU010000002.1"/>
</dbReference>
<protein>
    <submittedName>
        <fullName evidence="1">Uncharacterized protein</fullName>
    </submittedName>
</protein>
<proteinExistence type="predicted"/>
<reference evidence="1" key="1">
    <citation type="submission" date="2021-12" db="EMBL/GenBank/DDBJ databases">
        <authorList>
            <person name="Ulrich A."/>
        </authorList>
    </citation>
    <scope>NUCLEOTIDE SEQUENCE</scope>
    <source>
        <strain evidence="1">A1P009</strain>
    </source>
</reference>
<evidence type="ECO:0000313" key="1">
    <source>
        <dbReference type="EMBL" id="MCD9096699.1"/>
    </source>
</evidence>
<accession>A0ABS8UBT4</accession>
<dbReference type="Proteomes" id="UP001430360">
    <property type="component" value="Unassembled WGS sequence"/>
</dbReference>
<comment type="caution">
    <text evidence="1">The sequence shown here is derived from an EMBL/GenBank/DDBJ whole genome shotgun (WGS) entry which is preliminary data.</text>
</comment>